<feature type="compositionally biased region" description="Basic and acidic residues" evidence="5">
    <location>
        <begin position="658"/>
        <end position="674"/>
    </location>
</feature>
<name>A0A232LR07_9EURO</name>
<feature type="compositionally biased region" description="Basic and acidic residues" evidence="5">
    <location>
        <begin position="109"/>
        <end position="126"/>
    </location>
</feature>
<evidence type="ECO:0000259" key="6">
    <source>
        <dbReference type="Pfam" id="PF08159"/>
    </source>
</evidence>
<feature type="compositionally biased region" description="Basic residues" evidence="5">
    <location>
        <begin position="497"/>
        <end position="506"/>
    </location>
</feature>
<comment type="similarity">
    <text evidence="2">Belongs to the ESF1 family.</text>
</comment>
<proteinExistence type="inferred from homology"/>
<dbReference type="EMBL" id="NPHW01005607">
    <property type="protein sequence ID" value="OXV06593.1"/>
    <property type="molecule type" value="Genomic_DNA"/>
</dbReference>
<evidence type="ECO:0000256" key="1">
    <source>
        <dbReference type="ARBA" id="ARBA00004604"/>
    </source>
</evidence>
<keyword evidence="4" id="KW-0539">Nucleus</keyword>
<dbReference type="PANTHER" id="PTHR12202:SF0">
    <property type="entry name" value="ESF1 HOMOLOG"/>
    <property type="match status" value="1"/>
</dbReference>
<feature type="compositionally biased region" description="Basic and acidic residues" evidence="5">
    <location>
        <begin position="214"/>
        <end position="225"/>
    </location>
</feature>
<feature type="compositionally biased region" description="Polar residues" evidence="5">
    <location>
        <begin position="13"/>
        <end position="30"/>
    </location>
</feature>
<dbReference type="Pfam" id="PF25121">
    <property type="entry name" value="RRM_ESF1"/>
    <property type="match status" value="1"/>
</dbReference>
<feature type="domain" description="ESF1 RRM" evidence="7">
    <location>
        <begin position="169"/>
        <end position="344"/>
    </location>
</feature>
<feature type="region of interest" description="Disordered" evidence="5">
    <location>
        <begin position="591"/>
        <end position="621"/>
    </location>
</feature>
<dbReference type="PANTHER" id="PTHR12202">
    <property type="entry name" value="ESF1 HOMOLOG"/>
    <property type="match status" value="1"/>
</dbReference>
<sequence>MPDPAKRLKRGGSNATSSIITDPRFSSIQTDPRYRLPSKRHTHVKLDKRFAHVLRDKEFSRNAAVDRYGRKLARDDTTKQLEKFYQLDEGSEESDREEASNISAGDNEDVLRELRTVEKRDYDPARDGGFSASSSSEDSSSDEEDEEEYIDDVEFPSREGAEIPLGEVTHRIAIVNLDWDNIRAEDLMAVFSSFMPTGGRILKASVYPSEFGKERMEKEEMEGPPKEIFSSSRNLEQAHSGSDSDDEEAKSDEPRDEDEEDEKVKQLMLKEDKGEEFNSTQLRRYQLERLRYFYAIIEFSSKEVAKRVYDAVDGTEYLSSANFFDLRFVPAETDFSGDTPREECDKLPDGYQPNDFVTDALQHSRVKLTWDADDNARKKAQGKAFSGRKEIDENDIKAYLGTDSSDDEDNQATGGAGEAPDSKASKKETERQRMRTLLGLSDQQITKPKAGGPVGDMEITFTSGLAGEPARDSVFENEPEREETTKEKYIRKERERRQRRKGKLKSTKQEAIDSTNGNDMEPIKAPENGSLGFDDPFFNDPEEEQKMAAKKKEERRLKREQRAADTAASAAQRAELELLMADDKNTGIKHFDMNEVEATEKRARKKGKKGMQREDAAPVDDFKVDVSDPRFERLYESHEFAIDPTNPKFKATSGMRALLEEGRKRRRGRDEHSEAIAQDAGSAKPKKQKKSSRTESGNEDWKKLVSKVKQKSQKV</sequence>
<reference evidence="8 9" key="1">
    <citation type="journal article" date="2015" name="Environ. Microbiol.">
        <title>Metagenome sequence of Elaphomyces granulatus from sporocarp tissue reveals Ascomycota ectomycorrhizal fingerprints of genome expansion and a Proteobacteria-rich microbiome.</title>
        <authorList>
            <person name="Quandt C.A."/>
            <person name="Kohler A."/>
            <person name="Hesse C.N."/>
            <person name="Sharpton T.J."/>
            <person name="Martin F."/>
            <person name="Spatafora J.W."/>
        </authorList>
    </citation>
    <scope>NUCLEOTIDE SEQUENCE [LARGE SCALE GENOMIC DNA]</scope>
    <source>
        <strain evidence="8 9">OSC145934</strain>
    </source>
</reference>
<dbReference type="GO" id="GO:0006364">
    <property type="term" value="P:rRNA processing"/>
    <property type="evidence" value="ECO:0007669"/>
    <property type="project" value="EnsemblFungi"/>
</dbReference>
<comment type="caution">
    <text evidence="8">The sequence shown here is derived from an EMBL/GenBank/DDBJ whole genome shotgun (WGS) entry which is preliminary data.</text>
</comment>
<evidence type="ECO:0000259" key="7">
    <source>
        <dbReference type="Pfam" id="PF25121"/>
    </source>
</evidence>
<evidence type="ECO:0000256" key="3">
    <source>
        <dbReference type="ARBA" id="ARBA00023054"/>
    </source>
</evidence>
<feature type="region of interest" description="Disordered" evidence="5">
    <location>
        <begin position="638"/>
        <end position="715"/>
    </location>
</feature>
<feature type="compositionally biased region" description="Polar residues" evidence="5">
    <location>
        <begin position="229"/>
        <end position="239"/>
    </location>
</feature>
<feature type="domain" description="NUC153" evidence="6">
    <location>
        <begin position="628"/>
        <end position="655"/>
    </location>
</feature>
<dbReference type="Pfam" id="PF08159">
    <property type="entry name" value="NUC153"/>
    <property type="match status" value="1"/>
</dbReference>
<dbReference type="InterPro" id="IPR056750">
    <property type="entry name" value="RRM_ESF1"/>
</dbReference>
<gene>
    <name evidence="8" type="ORF">Egran_05636</name>
</gene>
<evidence type="ECO:0000256" key="2">
    <source>
        <dbReference type="ARBA" id="ARBA00009087"/>
    </source>
</evidence>
<feature type="compositionally biased region" description="Acidic residues" evidence="5">
    <location>
        <begin position="243"/>
        <end position="261"/>
    </location>
</feature>
<feature type="compositionally biased region" description="Basic and acidic residues" evidence="5">
    <location>
        <begin position="544"/>
        <end position="563"/>
    </location>
</feature>
<dbReference type="GO" id="GO:0032040">
    <property type="term" value="C:small-subunit processome"/>
    <property type="evidence" value="ECO:0007669"/>
    <property type="project" value="EnsemblFungi"/>
</dbReference>
<evidence type="ECO:0000256" key="4">
    <source>
        <dbReference type="ARBA" id="ARBA00023242"/>
    </source>
</evidence>
<accession>A0A232LR07</accession>
<dbReference type="OrthoDB" id="431825at2759"/>
<feature type="region of interest" description="Disordered" evidence="5">
    <location>
        <begin position="1"/>
        <end position="40"/>
    </location>
</feature>
<comment type="subcellular location">
    <subcellularLocation>
        <location evidence="1">Nucleus</location>
        <location evidence="1">Nucleolus</location>
    </subcellularLocation>
</comment>
<keyword evidence="9" id="KW-1185">Reference proteome</keyword>
<keyword evidence="3" id="KW-0175">Coiled coil</keyword>
<evidence type="ECO:0000313" key="9">
    <source>
        <dbReference type="Proteomes" id="UP000243515"/>
    </source>
</evidence>
<evidence type="ECO:0000313" key="8">
    <source>
        <dbReference type="EMBL" id="OXV06593.1"/>
    </source>
</evidence>
<feature type="compositionally biased region" description="Acidic residues" evidence="5">
    <location>
        <begin position="139"/>
        <end position="154"/>
    </location>
</feature>
<feature type="compositionally biased region" description="Basic and acidic residues" evidence="5">
    <location>
        <begin position="420"/>
        <end position="433"/>
    </location>
</feature>
<feature type="region of interest" description="Disordered" evidence="5">
    <location>
        <begin position="214"/>
        <end position="263"/>
    </location>
</feature>
<feature type="region of interest" description="Disordered" evidence="5">
    <location>
        <begin position="400"/>
        <end position="570"/>
    </location>
</feature>
<dbReference type="Proteomes" id="UP000243515">
    <property type="component" value="Unassembled WGS sequence"/>
</dbReference>
<dbReference type="InterPro" id="IPR012580">
    <property type="entry name" value="NUC153"/>
</dbReference>
<evidence type="ECO:0000256" key="5">
    <source>
        <dbReference type="SAM" id="MobiDB-lite"/>
    </source>
</evidence>
<feature type="compositionally biased region" description="Basic and acidic residues" evidence="5">
    <location>
        <begin position="591"/>
        <end position="601"/>
    </location>
</feature>
<feature type="compositionally biased region" description="Basic residues" evidence="5">
    <location>
        <begin position="704"/>
        <end position="715"/>
    </location>
</feature>
<organism evidence="8 9">
    <name type="scientific">Elaphomyces granulatus</name>
    <dbReference type="NCBI Taxonomy" id="519963"/>
    <lineage>
        <taxon>Eukaryota</taxon>
        <taxon>Fungi</taxon>
        <taxon>Dikarya</taxon>
        <taxon>Ascomycota</taxon>
        <taxon>Pezizomycotina</taxon>
        <taxon>Eurotiomycetes</taxon>
        <taxon>Eurotiomycetidae</taxon>
        <taxon>Eurotiales</taxon>
        <taxon>Elaphomycetaceae</taxon>
        <taxon>Elaphomyces</taxon>
    </lineage>
</organism>
<dbReference type="AlphaFoldDB" id="A0A232LR07"/>
<feature type="compositionally biased region" description="Basic and acidic residues" evidence="5">
    <location>
        <begin position="482"/>
        <end position="496"/>
    </location>
</feature>
<protein>
    <submittedName>
        <fullName evidence="8">Uncharacterized protein</fullName>
    </submittedName>
</protein>
<feature type="region of interest" description="Disordered" evidence="5">
    <location>
        <begin position="86"/>
        <end position="162"/>
    </location>
</feature>
<feature type="compositionally biased region" description="Basic and acidic residues" evidence="5">
    <location>
        <begin position="611"/>
        <end position="621"/>
    </location>
</feature>
<dbReference type="InterPro" id="IPR039754">
    <property type="entry name" value="Esf1"/>
</dbReference>
<dbReference type="GO" id="GO:0003723">
    <property type="term" value="F:RNA binding"/>
    <property type="evidence" value="ECO:0007669"/>
    <property type="project" value="EnsemblFungi"/>
</dbReference>